<reference evidence="1" key="1">
    <citation type="journal article" date="2013" name="J. Plant Res.">
        <title>Effect of fungi and light on seed germination of three Opuntia species from semiarid lands of central Mexico.</title>
        <authorList>
            <person name="Delgado-Sanchez P."/>
            <person name="Jimenez-Bremont J.F."/>
            <person name="Guerrero-Gonzalez Mde L."/>
            <person name="Flores J."/>
        </authorList>
    </citation>
    <scope>NUCLEOTIDE SEQUENCE</scope>
    <source>
        <tissue evidence="1">Cladode</tissue>
    </source>
</reference>
<dbReference type="AlphaFoldDB" id="A0A7C9D6P6"/>
<evidence type="ECO:0000313" key="1">
    <source>
        <dbReference type="EMBL" id="MBA4635261.1"/>
    </source>
</evidence>
<organism evidence="1">
    <name type="scientific">Opuntia streptacantha</name>
    <name type="common">Prickly pear cactus</name>
    <name type="synonym">Opuntia cardona</name>
    <dbReference type="NCBI Taxonomy" id="393608"/>
    <lineage>
        <taxon>Eukaryota</taxon>
        <taxon>Viridiplantae</taxon>
        <taxon>Streptophyta</taxon>
        <taxon>Embryophyta</taxon>
        <taxon>Tracheophyta</taxon>
        <taxon>Spermatophyta</taxon>
        <taxon>Magnoliopsida</taxon>
        <taxon>eudicotyledons</taxon>
        <taxon>Gunneridae</taxon>
        <taxon>Pentapetalae</taxon>
        <taxon>Caryophyllales</taxon>
        <taxon>Cactineae</taxon>
        <taxon>Cactaceae</taxon>
        <taxon>Opuntioideae</taxon>
        <taxon>Opuntia</taxon>
    </lineage>
</organism>
<name>A0A7C9D6P6_OPUST</name>
<proteinExistence type="predicted"/>
<dbReference type="EMBL" id="GISG01094469">
    <property type="protein sequence ID" value="MBA4635261.1"/>
    <property type="molecule type" value="Transcribed_RNA"/>
</dbReference>
<sequence>MVIFHQHFMVIYEKFPDLKLPAPFRMAIAPCVCSVFQLQTRRGSMTKFPALFYSVSQLQARDKGIWLKKTTQARKKNHTQQKGLCLNKYPLLCQNSGHSQPTENPLCT</sequence>
<protein>
    <submittedName>
        <fullName evidence="1">Uncharacterized protein</fullName>
    </submittedName>
</protein>
<reference evidence="1" key="2">
    <citation type="submission" date="2020-07" db="EMBL/GenBank/DDBJ databases">
        <authorList>
            <person name="Vera ALvarez R."/>
            <person name="Arias-Moreno D.M."/>
            <person name="Jimenez-Jacinto V."/>
            <person name="Jimenez-Bremont J.F."/>
            <person name="Swaminathan K."/>
            <person name="Moose S.P."/>
            <person name="Guerrero-Gonzalez M.L."/>
            <person name="Marino-Ramirez L."/>
            <person name="Landsman D."/>
            <person name="Rodriguez-Kessler M."/>
            <person name="Delgado-Sanchez P."/>
        </authorList>
    </citation>
    <scope>NUCLEOTIDE SEQUENCE</scope>
    <source>
        <tissue evidence="1">Cladode</tissue>
    </source>
</reference>
<accession>A0A7C9D6P6</accession>